<feature type="domain" description="Ras-GAP" evidence="10">
    <location>
        <begin position="1859"/>
        <end position="2052"/>
    </location>
</feature>
<keyword evidence="7 9" id="KW-0472">Membrane</keyword>
<dbReference type="PROSITE" id="PS50018">
    <property type="entry name" value="RAS_GTPASE_ACTIV_2"/>
    <property type="match status" value="1"/>
</dbReference>
<dbReference type="Pfam" id="PF00616">
    <property type="entry name" value="RasGAP"/>
    <property type="match status" value="2"/>
</dbReference>
<feature type="compositionally biased region" description="Low complexity" evidence="8">
    <location>
        <begin position="12"/>
        <end position="22"/>
    </location>
</feature>
<dbReference type="CDD" id="cd05392">
    <property type="entry name" value="RasGAP_Neurofibromin_like"/>
    <property type="match status" value="1"/>
</dbReference>
<reference evidence="11 12" key="1">
    <citation type="submission" date="2019-06" db="EMBL/GenBank/DDBJ databases">
        <authorList>
            <person name="Palmer J.M."/>
        </authorList>
    </citation>
    <scope>NUCLEOTIDE SEQUENCE [LARGE SCALE GENOMIC DNA]</scope>
    <source>
        <strain evidence="11 12">TWF703</strain>
    </source>
</reference>
<feature type="compositionally biased region" description="Polar residues" evidence="8">
    <location>
        <begin position="1"/>
        <end position="11"/>
    </location>
</feature>
<keyword evidence="4" id="KW-0343">GTPase activation</keyword>
<evidence type="ECO:0000256" key="9">
    <source>
        <dbReference type="SAM" id="Phobius"/>
    </source>
</evidence>
<dbReference type="InterPro" id="IPR004813">
    <property type="entry name" value="OPT"/>
</dbReference>
<organism evidence="11 12">
    <name type="scientific">Orbilia oligospora</name>
    <name type="common">Nematode-trapping fungus</name>
    <name type="synonym">Arthrobotrys oligospora</name>
    <dbReference type="NCBI Taxonomy" id="2813651"/>
    <lineage>
        <taxon>Eukaryota</taxon>
        <taxon>Fungi</taxon>
        <taxon>Dikarya</taxon>
        <taxon>Ascomycota</taxon>
        <taxon>Pezizomycotina</taxon>
        <taxon>Orbiliomycetes</taxon>
        <taxon>Orbiliales</taxon>
        <taxon>Orbiliaceae</taxon>
        <taxon>Orbilia</taxon>
    </lineage>
</organism>
<dbReference type="NCBIfam" id="TIGR00728">
    <property type="entry name" value="OPT_sfam"/>
    <property type="match status" value="1"/>
</dbReference>
<feature type="transmembrane region" description="Helical" evidence="9">
    <location>
        <begin position="112"/>
        <end position="132"/>
    </location>
</feature>
<dbReference type="Pfam" id="PF03169">
    <property type="entry name" value="OPT"/>
    <property type="match status" value="1"/>
</dbReference>
<dbReference type="InterPro" id="IPR016024">
    <property type="entry name" value="ARM-type_fold"/>
</dbReference>
<evidence type="ECO:0000256" key="3">
    <source>
        <dbReference type="ARBA" id="ARBA00022448"/>
    </source>
</evidence>
<comment type="subcellular location">
    <subcellularLocation>
        <location evidence="1">Membrane</location>
        <topology evidence="1">Multi-pass membrane protein</topology>
    </subcellularLocation>
</comment>
<comment type="similarity">
    <text evidence="2">Belongs to the oligopeptide OPT transporter family.</text>
</comment>
<feature type="region of interest" description="Disordered" evidence="8">
    <location>
        <begin position="763"/>
        <end position="786"/>
    </location>
</feature>
<dbReference type="InterPro" id="IPR045035">
    <property type="entry name" value="YSL-like"/>
</dbReference>
<feature type="region of interest" description="Disordered" evidence="8">
    <location>
        <begin position="820"/>
        <end position="850"/>
    </location>
</feature>
<dbReference type="InterPro" id="IPR001251">
    <property type="entry name" value="CRAL-TRIO_dom"/>
</dbReference>
<dbReference type="InterPro" id="IPR023152">
    <property type="entry name" value="RasGAP_CS"/>
</dbReference>
<evidence type="ECO:0000256" key="1">
    <source>
        <dbReference type="ARBA" id="ARBA00004141"/>
    </source>
</evidence>
<dbReference type="InterPro" id="IPR001936">
    <property type="entry name" value="RasGAP_dom"/>
</dbReference>
<dbReference type="GO" id="GO:0000329">
    <property type="term" value="C:fungal-type vacuole membrane"/>
    <property type="evidence" value="ECO:0007669"/>
    <property type="project" value="TreeGrafter"/>
</dbReference>
<evidence type="ECO:0000256" key="2">
    <source>
        <dbReference type="ARBA" id="ARBA00008807"/>
    </source>
</evidence>
<dbReference type="PROSITE" id="PS00509">
    <property type="entry name" value="RAS_GTPASE_ACTIV_1"/>
    <property type="match status" value="1"/>
</dbReference>
<feature type="transmembrane region" description="Helical" evidence="9">
    <location>
        <begin position="81"/>
        <end position="105"/>
    </location>
</feature>
<accession>A0A7C8JTP7</accession>
<dbReference type="Pfam" id="PF13716">
    <property type="entry name" value="CRAL_TRIO_2"/>
    <property type="match status" value="1"/>
</dbReference>
<evidence type="ECO:0000256" key="5">
    <source>
        <dbReference type="ARBA" id="ARBA00022692"/>
    </source>
</evidence>
<feature type="compositionally biased region" description="Basic and acidic residues" evidence="8">
    <location>
        <begin position="764"/>
        <end position="775"/>
    </location>
</feature>
<evidence type="ECO:0000259" key="10">
    <source>
        <dbReference type="PROSITE" id="PS50018"/>
    </source>
</evidence>
<dbReference type="PANTHER" id="PTHR31645">
    <property type="entry name" value="OLIGOPEPTIDE TRANSPORTER YGL114W-RELATED"/>
    <property type="match status" value="1"/>
</dbReference>
<evidence type="ECO:0000256" key="8">
    <source>
        <dbReference type="SAM" id="MobiDB-lite"/>
    </source>
</evidence>
<dbReference type="GO" id="GO:0035673">
    <property type="term" value="F:oligopeptide transmembrane transporter activity"/>
    <property type="evidence" value="ECO:0007669"/>
    <property type="project" value="InterPro"/>
</dbReference>
<feature type="transmembrane region" description="Helical" evidence="9">
    <location>
        <begin position="247"/>
        <end position="267"/>
    </location>
</feature>
<protein>
    <submittedName>
        <fullName evidence="11">Ras GTPase activating protein ira2</fullName>
    </submittedName>
</protein>
<dbReference type="Pfam" id="PF21877">
    <property type="entry name" value="PH_NF1"/>
    <property type="match status" value="1"/>
</dbReference>
<dbReference type="Gene3D" id="3.40.525.10">
    <property type="entry name" value="CRAL-TRIO lipid binding domain"/>
    <property type="match status" value="1"/>
</dbReference>
<feature type="region of interest" description="Disordered" evidence="8">
    <location>
        <begin position="1"/>
        <end position="33"/>
    </location>
</feature>
<keyword evidence="6 9" id="KW-1133">Transmembrane helix</keyword>
<evidence type="ECO:0000313" key="11">
    <source>
        <dbReference type="EMBL" id="KAF3118534.1"/>
    </source>
</evidence>
<evidence type="ECO:0000256" key="4">
    <source>
        <dbReference type="ARBA" id="ARBA00022468"/>
    </source>
</evidence>
<sequence>MPDPDITSSLSDNINNINGNNNDNDDNNYGEENDRTLLLSHSGLRNNSNTLNVSSSIANNSNGIEDITDETDNNRYNGRQFTLRGIFVGFIVGTILAAVNVYFGLQIFVQTVAVAVGCMSLTGGLIGVIPAIEKLLTTEESGPIRLSTPSLIIWSLGLAFFGVIYSVPLRKQLIVREKLKFPSGTATATMISLLHNGQADIRTEGLRQRRTTGSYRRIREDEEETEDYRETPLSSAPYYDWRSQIRILGIAFSVSAIYTLLTFFLPVLRNLPIFGYDAAQTWLWALNPSPAYIGQGIIMGQSTTLAMLFGAIIGWGVLSPLAKKQGWAPGIVNDWKSGSRGWIVWISLAIMLADSVVSLSLLAVDTALPLMKTQLRRRSFLRRYIPISMVISANDDGDEQDEKEEDAPSEEQIGFKTFIVSLLLTTLLCILTIRYTFPQVPIYLTIVSLGVAFVLSVMAARALGQTDLNPVSGISKISQLFFALIVSKTTSSAVLINLVAGAVSEAAGQQAGDILQDLKTSHLLYASPKAQFYGQLVGAAYGAVISSLLYRLYDHVYTIPSKMFEMPAAIVWIDCSRLLYGEGLPPYAQQFCIAFGLVFAAMTAIKSRSKASRFAEWLPGGIAVAIGMYNTPSFTLARVIGGVVEGFWRRRATGAQDMKNRETGLILVASGAIIGEGLASLLPNRSGDEIDDLRRDEIVTTLVELSKSHIEAVATDLIRLVDTITPLDTSRPRLPPLVVLSQTFLAELLADCLSAHWDSNEEEEHGRYRNEHGDPHQGGSSPRVSPLTARKIRRIGPPPLNEHLAQHMLDLVLRLSPNQVTTDESVASPAQPTATARNGPQGQSSEDTSYVSKASDLDKAVFGIMEYLSASNWSLVFLNLQKVLKQLRQTGSDDVDANGIQLLAHVWINSKQLTLILIELTAAFYHVKKQYQQLIAQLLPEAILKWIDTHPQEFVNLHLGQRRLEGGADVLFDITYAMADTVKRRVIFWPMQTTLLLLIPEVFLGSMLGDTARNPNTRRINFLEGLRKTLRLQRSADTAASCLVTICRAASYFDNNPEIAILSFALDVQNEMKEEIFKRKFDEDTALDRDIMVKAFVSLCHLSKDQVVENLLPRLLDRASHLSYKVVVFTGAAIIASQDRTNSFLSLYQTISPDVRNFLYTVGNAKRNNSVNSNNGVSRRVDNQSSESLLSSELLHQLLELLKIRPNLLFEGASREESSTFFEKTLSCILNCASEDDTLITKLSTEFARRLISRETTSLSPNNAATKTEAEVQIESWKGASATLVTFSRKLLDYDLSDPTLKVMLGLVRDYMETRLNFLKSPPMKNLIDSGADVAERQIAGISLEVSFLVLLCSSDLDICSLITSAINILCEEGRLTENMEDLERSGLSVMKNYAVYSELSSPNFRMTGPVAFQKRLRKLLVRMIRPTAGILTAWEAVFTKWKTLCKVVVSGSSSRQSAVDERTLVEWRNYSGFLSALGGCCISPPPQEIRPDDASVAGLRWIDRLAPDGDPYSLLERFMRQCLQLLVCSSLNVREAIREVLGSEMNPRLYVPFFRSLEIELNSVFENNPNAIAQSADGKLLFAEQSTSLLRAIIDRVEDTQESLIAIDFGALTLILAKFLHNLKDDASALRAKVKMCQLVEVVARKKDLLDLRQDIRVRNSLLQILVDWMSRLGKSEQAVGTTAVRRDEIGRLRGDLDRAALKALVNLLARLPLQPTESHDADALDAKSQLFCNYFTTFLNLLENSQHEAEKRRDQNSAVITRDDSSSTLELAILALSNLLSANVDVGLKFSLEIGYHENIEIRTAFMHVLTNILTQGTEFSSLGDSAIGEKYERMIQLLVNNFKFVLALCHSCPTSEIDEIAFALLNIFDSKGLGLTLLKELIEQEVANTESESELLRRNCVATKMLSVFAKWKGANYLRQTLQKVLEKLLNSADELDFELDPARTSSPEELQRNALQLRFVTNVFIEEICKSVPQVPASFRYICHTITTAVTTRFPEAKFTAVGAFIFLRFFCPAIVAPDSEGLVKSIPKRGMRRGLLLIAKVVQNLANNVLFGAKEPYMIPLNDFLTLNIYRVTTFLRDISSPISIPDQAAAVEVFDFGSCIALHRFMYDHWEVVRQKLLHPRITSPVAQNSVTPKYTANDLKAPVAEFSALIPTLGAPPLDFSWTRPQLQATIQPSYYRFQQFMLRNSGRSVEPITSARIVYDGGESKDGMPVICIILRNINAETIDIELLIYCFLKIAGRMWSKPFGLLIDATSYTIGNELPDDLPKKVDALSPPEMLANMKRFYVYNMNSAYRKYFRRMVRHAYKDDTSGFHPKNIEYTLLGNLSELERHFHLPSLHLPKDTMSLVADSRFVFQPVTRLSKTKGRIDVVIKIGSQYIQITTTKKQDILPGLRMQAVVNDIFSLSEIEEANASFHTEEENAFGIKTENGKVAMFFSSPRRADILHHIKSAKSKSMKDSRPSPLSERVIRPEDVPGTLLNIALMNMGSADQSLRISAYNLLCALCQTFRFKVDRQFVSAKGLSIPADSLNLIVGVSEKLAANEPQLTFDFLTEFFVGWAKSPLQQRPLSILYMAPWLVNLHSQVLALDGDSERGKERLAGIARKLIEITVNETILYSNFQQNAWSVISRDESLLEVFFEELIKSAINYGFGSAEAEVIGSIAASFGTLTMRGKIIARVRKALNRTSLRPTRHLKDNVIWKEMCVLLRICLAISFDSRAQAQMFLPELFHIITMVVNCGSTNVRTTVHSLLINTVHSICTSFPLDDENLGKLKAILASLSEPKLGLLFSIHRQTSRDGTIEENRTTTESNSSTSSTETITNLLLEIISIAAPSVDMANIWRARWMSLVASTAFQNNPAIQPRAFAVMGCLAREDVDDDLLYQVLVALRSALARFVEQGDAEMLVSIITSLTKMANNLPPSSRYLHQMFWLAMSLIRVGPPSLFNCSAGLLQAVLRVIASSDEFKDGRMAVVLMQGRFTVEEAAAAVDDLFGINFEMAFFAYSACFCIVKGLSDPTTRAVTLRTFTTFLEVVTTNIPETEKGEMHSSYIPYLSCLVPRAANADDWKDIWLGGVPMQKAENIMNWSQLIQRIIATDKKELLLCLALTVIDFRTSDESIQTAGLQLFEHTAAHRPEVFILMHDRVMAELEEILVSSQSQTMLKATHEVIRKIAGDRRFSDRQGTQDVLDRILESIGFSGIWSSTTFKRTSNDQERMCVDRLIELIIA</sequence>
<dbReference type="GO" id="GO:0005096">
    <property type="term" value="F:GTPase activator activity"/>
    <property type="evidence" value="ECO:0007669"/>
    <property type="project" value="UniProtKB-KW"/>
</dbReference>
<dbReference type="Gene3D" id="2.30.29.30">
    <property type="entry name" value="Pleckstrin-homology domain (PH domain)/Phosphotyrosine-binding domain (PTB)"/>
    <property type="match status" value="1"/>
</dbReference>
<dbReference type="InterPro" id="IPR036865">
    <property type="entry name" value="CRAL-TRIO_dom_sf"/>
</dbReference>
<feature type="transmembrane region" description="Helical" evidence="9">
    <location>
        <begin position="532"/>
        <end position="552"/>
    </location>
</feature>
<evidence type="ECO:0000256" key="6">
    <source>
        <dbReference type="ARBA" id="ARBA00022989"/>
    </source>
</evidence>
<dbReference type="SMART" id="SM00323">
    <property type="entry name" value="RasGAP"/>
    <property type="match status" value="1"/>
</dbReference>
<dbReference type="InterPro" id="IPR011993">
    <property type="entry name" value="PH-like_dom_sf"/>
</dbReference>
<feature type="transmembrane region" description="Helical" evidence="9">
    <location>
        <begin position="342"/>
        <end position="368"/>
    </location>
</feature>
<dbReference type="SUPFAM" id="SSF48371">
    <property type="entry name" value="ARM repeat"/>
    <property type="match status" value="2"/>
</dbReference>
<keyword evidence="3" id="KW-0813">Transport</keyword>
<comment type="caution">
    <text evidence="11">The sequence shown here is derived from an EMBL/GenBank/DDBJ whole genome shotgun (WGS) entry which is preliminary data.</text>
</comment>
<feature type="transmembrane region" description="Helical" evidence="9">
    <location>
        <begin position="418"/>
        <end position="436"/>
    </location>
</feature>
<gene>
    <name evidence="11" type="primary">IRA2</name>
    <name evidence="11" type="ORF">TWF703_004948</name>
</gene>
<dbReference type="InterPro" id="IPR008936">
    <property type="entry name" value="Rho_GTPase_activation_prot"/>
</dbReference>
<dbReference type="PANTHER" id="PTHR31645:SF0">
    <property type="entry name" value="OLIGOPEPTIDE TRANSPORTER YGL114W-RELATED"/>
    <property type="match status" value="1"/>
</dbReference>
<proteinExistence type="inferred from homology"/>
<dbReference type="EMBL" id="WIQZ01000248">
    <property type="protein sequence ID" value="KAF3118534.1"/>
    <property type="molecule type" value="Genomic_DNA"/>
</dbReference>
<feature type="transmembrane region" description="Helical" evidence="9">
    <location>
        <begin position="305"/>
        <end position="322"/>
    </location>
</feature>
<feature type="transmembrane region" description="Helical" evidence="9">
    <location>
        <begin position="442"/>
        <end position="460"/>
    </location>
</feature>
<name>A0A7C8JTP7_ORBOL</name>
<evidence type="ECO:0000256" key="7">
    <source>
        <dbReference type="ARBA" id="ARBA00023136"/>
    </source>
</evidence>
<dbReference type="InterPro" id="IPR054071">
    <property type="entry name" value="PH_NF1"/>
</dbReference>
<dbReference type="SUPFAM" id="SSF48350">
    <property type="entry name" value="GTPase activation domain, GAP"/>
    <property type="match status" value="1"/>
</dbReference>
<feature type="transmembrane region" description="Helical" evidence="9">
    <location>
        <begin position="587"/>
        <end position="605"/>
    </location>
</feature>
<keyword evidence="5 9" id="KW-0812">Transmembrane</keyword>
<feature type="transmembrane region" description="Helical" evidence="9">
    <location>
        <begin position="152"/>
        <end position="169"/>
    </location>
</feature>
<evidence type="ECO:0000313" key="12">
    <source>
        <dbReference type="Proteomes" id="UP000480548"/>
    </source>
</evidence>
<dbReference type="GO" id="GO:0007165">
    <property type="term" value="P:signal transduction"/>
    <property type="evidence" value="ECO:0007669"/>
    <property type="project" value="UniProtKB-ARBA"/>
</dbReference>
<dbReference type="Proteomes" id="UP000480548">
    <property type="component" value="Unassembled WGS sequence"/>
</dbReference>
<dbReference type="Gene3D" id="1.10.506.10">
    <property type="entry name" value="GTPase Activation - p120gap, domain 1"/>
    <property type="match status" value="2"/>
</dbReference>